<name>K0AUY2_GOTA9</name>
<evidence type="ECO:0000259" key="1">
    <source>
        <dbReference type="SMART" id="SM00382"/>
    </source>
</evidence>
<dbReference type="eggNOG" id="COG0714">
    <property type="taxonomic scope" value="Bacteria"/>
</dbReference>
<accession>K0AUY2</accession>
<proteinExistence type="predicted"/>
<dbReference type="GO" id="GO:0005524">
    <property type="term" value="F:ATP binding"/>
    <property type="evidence" value="ECO:0007669"/>
    <property type="project" value="InterPro"/>
</dbReference>
<gene>
    <name evidence="2" type="ordered locus">Curi_c06100</name>
</gene>
<evidence type="ECO:0000313" key="2">
    <source>
        <dbReference type="EMBL" id="AFS77683.1"/>
    </source>
</evidence>
<reference evidence="2 3" key="1">
    <citation type="journal article" date="2012" name="PLoS ONE">
        <title>The purine-utilizing bacterium Clostridium acidurici 9a: a genome-guided metabolic reconsideration.</title>
        <authorList>
            <person name="Hartwich K."/>
            <person name="Poehlein A."/>
            <person name="Daniel R."/>
        </authorList>
    </citation>
    <scope>NUCLEOTIDE SEQUENCE [LARGE SCALE GENOMIC DNA]</scope>
    <source>
        <strain evidence="3">ATCC 7906 / DSM 604 / BCRC 14475 / CIP 104303 / KCTC 5404 / NCIMB 10678 / 9a</strain>
    </source>
</reference>
<dbReference type="AlphaFoldDB" id="K0AUY2"/>
<dbReference type="STRING" id="1128398.Curi_c06100"/>
<dbReference type="OrthoDB" id="9808317at2"/>
<dbReference type="Gene3D" id="3.40.50.300">
    <property type="entry name" value="P-loop containing nucleotide triphosphate hydrolases"/>
    <property type="match status" value="1"/>
</dbReference>
<dbReference type="KEGG" id="cad:Curi_c06100"/>
<dbReference type="Proteomes" id="UP000006094">
    <property type="component" value="Chromosome"/>
</dbReference>
<dbReference type="PANTHER" id="PTHR42759:SF1">
    <property type="entry name" value="MAGNESIUM-CHELATASE SUBUNIT CHLD"/>
    <property type="match status" value="1"/>
</dbReference>
<protein>
    <submittedName>
        <fullName evidence="2">ATPase, AAA_5</fullName>
    </submittedName>
</protein>
<dbReference type="InterPro" id="IPR011704">
    <property type="entry name" value="ATPase_dyneun-rel_AAA"/>
</dbReference>
<feature type="domain" description="AAA+ ATPase" evidence="1">
    <location>
        <begin position="34"/>
        <end position="176"/>
    </location>
</feature>
<dbReference type="SUPFAM" id="SSF52540">
    <property type="entry name" value="P-loop containing nucleoside triphosphate hydrolases"/>
    <property type="match status" value="1"/>
</dbReference>
<dbReference type="InterPro" id="IPR003593">
    <property type="entry name" value="AAA+_ATPase"/>
</dbReference>
<keyword evidence="3" id="KW-1185">Reference proteome</keyword>
<dbReference type="Pfam" id="PF07728">
    <property type="entry name" value="AAA_5"/>
    <property type="match status" value="1"/>
</dbReference>
<dbReference type="RefSeq" id="WP_014966820.1">
    <property type="nucleotide sequence ID" value="NC_018664.1"/>
</dbReference>
<dbReference type="PANTHER" id="PTHR42759">
    <property type="entry name" value="MOXR FAMILY PROTEIN"/>
    <property type="match status" value="1"/>
</dbReference>
<dbReference type="SMART" id="SM00382">
    <property type="entry name" value="AAA"/>
    <property type="match status" value="1"/>
</dbReference>
<organism evidence="2 3">
    <name type="scientific">Gottschalkia acidurici (strain ATCC 7906 / DSM 604 / BCRC 14475 / CIP 104303 / KCTC 5404 / NCIMB 10678 / 9a)</name>
    <name type="common">Clostridium acidurici</name>
    <dbReference type="NCBI Taxonomy" id="1128398"/>
    <lineage>
        <taxon>Bacteria</taxon>
        <taxon>Bacillati</taxon>
        <taxon>Bacillota</taxon>
        <taxon>Tissierellia</taxon>
        <taxon>Tissierellales</taxon>
        <taxon>Gottschalkiaceae</taxon>
        <taxon>Gottschalkia</taxon>
    </lineage>
</organism>
<dbReference type="InterPro" id="IPR027417">
    <property type="entry name" value="P-loop_NTPase"/>
</dbReference>
<dbReference type="InterPro" id="IPR050764">
    <property type="entry name" value="CbbQ/NirQ/NorQ/GpvN"/>
</dbReference>
<sequence>MKNTGVKIQSTNTGLMEKSLDYIWELNKSLPKEKKKAVLIIGAPGIGKSQIAQSVAKKKGCKFIDFRLLTMSETELKGIPFPSEDNKKAVFLHPDIFPDAERDGEEGILLLEELTSANRNLMSTMYQLVLDRELGTYKLPDGWLVVATGNREEDYGEFYVMPAPLADRFLIYELANSGSEFLDEWVGWAYKNNISVEIIAYVRKFPKSLHDFDPDLYEEGMIIFPTPRSWAALSDIIEFDKKRGGEKELSEEAKGMVLSAVGPIHGNQFINFYHCRNNLPNVDDILNGRPYAPITSDQENELALTIASLIDLAKDQFMGETVGPKGKEYMLNIVKFLNNVAEKIGLEYFVLGIHQITSINKELINRLIFTEMDLPEFDEIITKYAHLLH</sequence>
<dbReference type="GO" id="GO:0016887">
    <property type="term" value="F:ATP hydrolysis activity"/>
    <property type="evidence" value="ECO:0007669"/>
    <property type="project" value="InterPro"/>
</dbReference>
<dbReference type="EMBL" id="CP003326">
    <property type="protein sequence ID" value="AFS77683.1"/>
    <property type="molecule type" value="Genomic_DNA"/>
</dbReference>
<dbReference type="HOGENOM" id="CLU_053995_1_0_9"/>
<evidence type="ECO:0000313" key="3">
    <source>
        <dbReference type="Proteomes" id="UP000006094"/>
    </source>
</evidence>